<keyword evidence="2" id="KW-1185">Reference proteome</keyword>
<dbReference type="PANTHER" id="PTHR37804">
    <property type="entry name" value="CDAA REGULATORY PROTEIN CDAR"/>
    <property type="match status" value="1"/>
</dbReference>
<comment type="caution">
    <text evidence="1">The sequence shown here is derived from an EMBL/GenBank/DDBJ whole genome shotgun (WGS) entry which is preliminary data.</text>
</comment>
<evidence type="ECO:0000313" key="1">
    <source>
        <dbReference type="EMBL" id="TDY42841.1"/>
    </source>
</evidence>
<dbReference type="Gene3D" id="2.170.120.40">
    <property type="entry name" value="YbbR-like domain"/>
    <property type="match status" value="2"/>
</dbReference>
<dbReference type="AlphaFoldDB" id="A0A4R8LHY0"/>
<sequence>MMDRFLRNTTALRILALVLACILWLAVHAPQGGSNQDKGGVTQTYPLSIHIETSNNMVVTSPQPTATVRVTTSLLRVPSLPADMLRAQLVANAQGLGPGTETLHVAAIDMPNGIRSYSISPATVTVVLEQKQTVQRSVSLQIIGTPQSGYTLGRFDPGTITADISGAASAVQSVAHLVGTIDVSGLSQTTTKVVQLEPVDASGRVVQSVSVDPVSISVTVPIAASTQAVDLTPVVTGTPAPGYAVAGVTLATTQVTEVGLSSAQLPKGGLSVPVDVNNLSHTATVSVPIPLMQGMTSVSPSSVTAVVQVEPSITLPLQNLPIRVQGGNQASLTGPTTVDAVLSGPESVLHAIAQNPTQVYAYVDVSKAKSGTVSLPIQMHVPGYVEVVSLSARSVEVAIQ</sequence>
<dbReference type="Gene3D" id="2.170.120.30">
    <property type="match status" value="2"/>
</dbReference>
<proteinExistence type="predicted"/>
<dbReference type="InterPro" id="IPR012505">
    <property type="entry name" value="YbbR"/>
</dbReference>
<dbReference type="Proteomes" id="UP000294581">
    <property type="component" value="Unassembled WGS sequence"/>
</dbReference>
<accession>A0A4R8LHY0</accession>
<dbReference type="RefSeq" id="WP_134160647.1">
    <property type="nucleotide sequence ID" value="NZ_SORF01000013.1"/>
</dbReference>
<name>A0A4R8LHY0_9BACL</name>
<gene>
    <name evidence="1" type="ORF">C7445_11375</name>
</gene>
<reference evidence="1 2" key="1">
    <citation type="submission" date="2019-03" db="EMBL/GenBank/DDBJ databases">
        <title>Genomic Encyclopedia of Type Strains, Phase IV (KMG-IV): sequencing the most valuable type-strain genomes for metagenomic binning, comparative biology and taxonomic classification.</title>
        <authorList>
            <person name="Goeker M."/>
        </authorList>
    </citation>
    <scope>NUCLEOTIDE SEQUENCE [LARGE SCALE GENOMIC DNA]</scope>
    <source>
        <strain evidence="1 2">DSM 17974</strain>
    </source>
</reference>
<dbReference type="PANTHER" id="PTHR37804:SF1">
    <property type="entry name" value="CDAA REGULATORY PROTEIN CDAR"/>
    <property type="match status" value="1"/>
</dbReference>
<dbReference type="EMBL" id="SORF01000013">
    <property type="protein sequence ID" value="TDY42841.1"/>
    <property type="molecule type" value="Genomic_DNA"/>
</dbReference>
<organism evidence="1 2">
    <name type="scientific">Alicyclobacillus sacchari</name>
    <dbReference type="NCBI Taxonomy" id="392010"/>
    <lineage>
        <taxon>Bacteria</taxon>
        <taxon>Bacillati</taxon>
        <taxon>Bacillota</taxon>
        <taxon>Bacilli</taxon>
        <taxon>Bacillales</taxon>
        <taxon>Alicyclobacillaceae</taxon>
        <taxon>Alicyclobacillus</taxon>
    </lineage>
</organism>
<dbReference type="Pfam" id="PF07949">
    <property type="entry name" value="YbbR"/>
    <property type="match status" value="1"/>
</dbReference>
<dbReference type="InterPro" id="IPR053154">
    <property type="entry name" value="c-di-AMP_regulator"/>
</dbReference>
<protein>
    <submittedName>
        <fullName evidence="1">YbbR domain-containing protein</fullName>
    </submittedName>
</protein>
<evidence type="ECO:0000313" key="2">
    <source>
        <dbReference type="Proteomes" id="UP000294581"/>
    </source>
</evidence>
<dbReference type="OrthoDB" id="1013291at2"/>